<dbReference type="InterPro" id="IPR016181">
    <property type="entry name" value="Acyl_CoA_acyltransferase"/>
</dbReference>
<accession>A0A4Q0YP44</accession>
<dbReference type="RefSeq" id="WP_129123689.1">
    <property type="nucleotide sequence ID" value="NZ_PEIB01000033.1"/>
</dbReference>
<gene>
    <name evidence="2" type="ORF">CS022_19900</name>
</gene>
<keyword evidence="3" id="KW-1185">Reference proteome</keyword>
<evidence type="ECO:0000313" key="3">
    <source>
        <dbReference type="Proteomes" id="UP000290287"/>
    </source>
</evidence>
<feature type="domain" description="N-acetyltransferase" evidence="1">
    <location>
        <begin position="3"/>
        <end position="145"/>
    </location>
</feature>
<dbReference type="AlphaFoldDB" id="A0A4Q0YP44"/>
<protein>
    <submittedName>
        <fullName evidence="2">GNAT family N-acetyltransferase</fullName>
    </submittedName>
</protein>
<dbReference type="Pfam" id="PF00583">
    <property type="entry name" value="Acetyltransf_1"/>
    <property type="match status" value="1"/>
</dbReference>
<evidence type="ECO:0000259" key="1">
    <source>
        <dbReference type="PROSITE" id="PS51186"/>
    </source>
</evidence>
<dbReference type="Proteomes" id="UP000290287">
    <property type="component" value="Unassembled WGS sequence"/>
</dbReference>
<keyword evidence="2" id="KW-0808">Transferase</keyword>
<reference evidence="2 3" key="1">
    <citation type="submission" date="2017-10" db="EMBL/GenBank/DDBJ databases">
        <title>Nyctiphanis sp. nov., isolated from the stomach of the euphausiid Nyctiphanes simplex (Hansen, 1911) in the Gulf of California.</title>
        <authorList>
            <person name="Gomez-Gil B."/>
            <person name="Aguilar-Mendez M."/>
            <person name="Lopez-Cortes A."/>
            <person name="Gomez-Gutierrez J."/>
            <person name="Roque A."/>
            <person name="Lang E."/>
            <person name="Gonzalez-Castillo A."/>
        </authorList>
    </citation>
    <scope>NUCLEOTIDE SEQUENCE [LARGE SCALE GENOMIC DNA]</scope>
    <source>
        <strain evidence="2 3">CAIM 600</strain>
    </source>
</reference>
<dbReference type="GO" id="GO:0016747">
    <property type="term" value="F:acyltransferase activity, transferring groups other than amino-acyl groups"/>
    <property type="evidence" value="ECO:0007669"/>
    <property type="project" value="InterPro"/>
</dbReference>
<dbReference type="EMBL" id="PEIB01000033">
    <property type="protein sequence ID" value="RXJ71714.1"/>
    <property type="molecule type" value="Genomic_DNA"/>
</dbReference>
<name>A0A4Q0YP44_9GAMM</name>
<proteinExistence type="predicted"/>
<dbReference type="CDD" id="cd04301">
    <property type="entry name" value="NAT_SF"/>
    <property type="match status" value="1"/>
</dbReference>
<dbReference type="InterPro" id="IPR000182">
    <property type="entry name" value="GNAT_dom"/>
</dbReference>
<comment type="caution">
    <text evidence="2">The sequence shown here is derived from an EMBL/GenBank/DDBJ whole genome shotgun (WGS) entry which is preliminary data.</text>
</comment>
<organism evidence="2 3">
    <name type="scientific">Veronia nyctiphanis</name>
    <dbReference type="NCBI Taxonomy" id="1278244"/>
    <lineage>
        <taxon>Bacteria</taxon>
        <taxon>Pseudomonadati</taxon>
        <taxon>Pseudomonadota</taxon>
        <taxon>Gammaproteobacteria</taxon>
        <taxon>Vibrionales</taxon>
        <taxon>Vibrionaceae</taxon>
        <taxon>Veronia</taxon>
    </lineage>
</organism>
<sequence>MTIRLKPISKHNYEAICDLDASEAQQDFVAMNTWSIVESVFNDGYETRAIYFEHKPVGFFMWVKPSPDKTEIWRFMVDSKYQQQGTGTKALALALNEIRQNENLETIEISDVPKNPIAKDFYAKFGFEEIGIDEENEMVAKINVCQEA</sequence>
<dbReference type="OrthoDB" id="9127144at2"/>
<dbReference type="PROSITE" id="PS51186">
    <property type="entry name" value="GNAT"/>
    <property type="match status" value="1"/>
</dbReference>
<dbReference type="Gene3D" id="3.40.630.30">
    <property type="match status" value="1"/>
</dbReference>
<dbReference type="SUPFAM" id="SSF55729">
    <property type="entry name" value="Acyl-CoA N-acyltransferases (Nat)"/>
    <property type="match status" value="1"/>
</dbReference>
<evidence type="ECO:0000313" key="2">
    <source>
        <dbReference type="EMBL" id="RXJ71714.1"/>
    </source>
</evidence>